<protein>
    <submittedName>
        <fullName evidence="4">Pyrimidine-specific ribonucleoside hydrolase</fullName>
        <ecNumber evidence="4">3.2.-.-</ecNumber>
    </submittedName>
</protein>
<dbReference type="GO" id="GO:0008477">
    <property type="term" value="F:purine nucleosidase activity"/>
    <property type="evidence" value="ECO:0007669"/>
    <property type="project" value="TreeGrafter"/>
</dbReference>
<dbReference type="Proteomes" id="UP000552883">
    <property type="component" value="Unassembled WGS sequence"/>
</dbReference>
<evidence type="ECO:0000313" key="5">
    <source>
        <dbReference type="Proteomes" id="UP000552883"/>
    </source>
</evidence>
<dbReference type="RefSeq" id="WP_153980973.1">
    <property type="nucleotide sequence ID" value="NZ_BAAANZ010000001.1"/>
</dbReference>
<dbReference type="AlphaFoldDB" id="A0A840XED7"/>
<reference evidence="4 5" key="1">
    <citation type="submission" date="2020-08" db="EMBL/GenBank/DDBJ databases">
        <title>Sequencing the genomes of 1000 actinobacteria strains.</title>
        <authorList>
            <person name="Klenk H.-P."/>
        </authorList>
    </citation>
    <scope>NUCLEOTIDE SEQUENCE [LARGE SCALE GENOMIC DNA]</scope>
    <source>
        <strain evidence="4 5">DSM 23889</strain>
    </source>
</reference>
<keyword evidence="1 4" id="KW-0378">Hydrolase</keyword>
<dbReference type="EMBL" id="JACHBS010000001">
    <property type="protein sequence ID" value="MBB5616872.1"/>
    <property type="molecule type" value="Genomic_DNA"/>
</dbReference>
<gene>
    <name evidence="4" type="ORF">BJ959_000368</name>
</gene>
<dbReference type="PANTHER" id="PTHR12304">
    <property type="entry name" value="INOSINE-URIDINE PREFERRING NUCLEOSIDE HYDROLASE"/>
    <property type="match status" value="1"/>
</dbReference>
<comment type="caution">
    <text evidence="4">The sequence shown here is derived from an EMBL/GenBank/DDBJ whole genome shotgun (WGS) entry which is preliminary data.</text>
</comment>
<accession>A0A840XED7</accession>
<evidence type="ECO:0000256" key="2">
    <source>
        <dbReference type="ARBA" id="ARBA00023295"/>
    </source>
</evidence>
<sequence>MTTTPQPVILDVDTGVDDALALLLAARHPALDLRAVTCTGGNAPLAQVVQNTLKVLDAAGAAPIPVAAGAHRPLLEAPQHAAAIHGADGLADLGLAASARTPEAVHAVELLRRTLTASAEPITLISLAPLTNIALLLRTHPEVRDRIARVVMMGGAVGTGNATAAAEFNVWHDPEAAAIVLGEGLDVLMYGLEPFYRVSVTHADVEALSAAHDPAPRLAGALLTHLIGIDATEERVADDRVAIGDAGAVCAAIDSSPLVTRVAPVEVALAPGATRGQTVVDLRTMEGADISAARAVPPATVVLDADPEPYRRLFLEALLGA</sequence>
<dbReference type="GO" id="GO:0006152">
    <property type="term" value="P:purine nucleoside catabolic process"/>
    <property type="evidence" value="ECO:0007669"/>
    <property type="project" value="TreeGrafter"/>
</dbReference>
<evidence type="ECO:0000259" key="3">
    <source>
        <dbReference type="Pfam" id="PF01156"/>
    </source>
</evidence>
<dbReference type="SUPFAM" id="SSF53590">
    <property type="entry name" value="Nucleoside hydrolase"/>
    <property type="match status" value="1"/>
</dbReference>
<keyword evidence="5" id="KW-1185">Reference proteome</keyword>
<name>A0A840XED7_9MICO</name>
<dbReference type="InterPro" id="IPR036452">
    <property type="entry name" value="Ribo_hydro-like"/>
</dbReference>
<feature type="domain" description="Inosine/uridine-preferring nucleoside hydrolase" evidence="3">
    <location>
        <begin position="8"/>
        <end position="308"/>
    </location>
</feature>
<proteinExistence type="predicted"/>
<dbReference type="Pfam" id="PF01156">
    <property type="entry name" value="IU_nuc_hydro"/>
    <property type="match status" value="1"/>
</dbReference>
<dbReference type="InterPro" id="IPR001910">
    <property type="entry name" value="Inosine/uridine_hydrolase_dom"/>
</dbReference>
<dbReference type="PANTHER" id="PTHR12304:SF4">
    <property type="entry name" value="URIDINE NUCLEOSIDASE"/>
    <property type="match status" value="1"/>
</dbReference>
<dbReference type="InterPro" id="IPR023186">
    <property type="entry name" value="IUNH"/>
</dbReference>
<evidence type="ECO:0000313" key="4">
    <source>
        <dbReference type="EMBL" id="MBB5616872.1"/>
    </source>
</evidence>
<keyword evidence="2 4" id="KW-0326">Glycosidase</keyword>
<dbReference type="OrthoDB" id="9797882at2"/>
<dbReference type="Gene3D" id="3.90.245.10">
    <property type="entry name" value="Ribonucleoside hydrolase-like"/>
    <property type="match status" value="1"/>
</dbReference>
<evidence type="ECO:0000256" key="1">
    <source>
        <dbReference type="ARBA" id="ARBA00022801"/>
    </source>
</evidence>
<organism evidence="4 5">
    <name type="scientific">Microcella frigidaquae</name>
    <dbReference type="NCBI Taxonomy" id="424758"/>
    <lineage>
        <taxon>Bacteria</taxon>
        <taxon>Bacillati</taxon>
        <taxon>Actinomycetota</taxon>
        <taxon>Actinomycetes</taxon>
        <taxon>Micrococcales</taxon>
        <taxon>Microbacteriaceae</taxon>
        <taxon>Microcella</taxon>
    </lineage>
</organism>
<dbReference type="GO" id="GO:0005829">
    <property type="term" value="C:cytosol"/>
    <property type="evidence" value="ECO:0007669"/>
    <property type="project" value="TreeGrafter"/>
</dbReference>
<dbReference type="EC" id="3.2.-.-" evidence="4"/>